<dbReference type="InterPro" id="IPR042261">
    <property type="entry name" value="Lsr2-like_dimerization"/>
</dbReference>
<organism evidence="4 5">
    <name type="scientific">Nocardia macrotermitis</name>
    <dbReference type="NCBI Taxonomy" id="2585198"/>
    <lineage>
        <taxon>Bacteria</taxon>
        <taxon>Bacillati</taxon>
        <taxon>Actinomycetota</taxon>
        <taxon>Actinomycetes</taxon>
        <taxon>Mycobacteriales</taxon>
        <taxon>Nocardiaceae</taxon>
        <taxon>Nocardia</taxon>
    </lineage>
</organism>
<evidence type="ECO:0000313" key="5">
    <source>
        <dbReference type="Proteomes" id="UP000438448"/>
    </source>
</evidence>
<evidence type="ECO:0000313" key="4">
    <source>
        <dbReference type="EMBL" id="MQY18941.1"/>
    </source>
</evidence>
<dbReference type="Pfam" id="PF23359">
    <property type="entry name" value="Lsr2_DNA-bd"/>
    <property type="match status" value="1"/>
</dbReference>
<feature type="domain" description="Lsr2 dimerization" evidence="2">
    <location>
        <begin position="1"/>
        <end position="64"/>
    </location>
</feature>
<dbReference type="Proteomes" id="UP000438448">
    <property type="component" value="Unassembled WGS sequence"/>
</dbReference>
<dbReference type="InterPro" id="IPR055370">
    <property type="entry name" value="Lsr2_DNA-bd"/>
</dbReference>
<dbReference type="OrthoDB" id="4113332at2"/>
<evidence type="ECO:0000259" key="2">
    <source>
        <dbReference type="Pfam" id="PF11774"/>
    </source>
</evidence>
<dbReference type="InterPro" id="IPR024412">
    <property type="entry name" value="Lsr2_dim_dom"/>
</dbReference>
<dbReference type="GO" id="GO:0003677">
    <property type="term" value="F:DNA binding"/>
    <property type="evidence" value="ECO:0007669"/>
    <property type="project" value="UniProtKB-KW"/>
</dbReference>
<dbReference type="AlphaFoldDB" id="A0A7K0CZT8"/>
<keyword evidence="5" id="KW-1185">Reference proteome</keyword>
<dbReference type="Gene3D" id="3.30.60.230">
    <property type="entry name" value="Lsr2, dimerization domain"/>
    <property type="match status" value="1"/>
</dbReference>
<reference evidence="4 5" key="1">
    <citation type="submission" date="2019-10" db="EMBL/GenBank/DDBJ databases">
        <title>Nocardia macrotermitis sp. nov. and Nocardia aurantia sp. nov., isolated from the gut of fungus growing-termite Macrotermes natalensis.</title>
        <authorList>
            <person name="Benndorf R."/>
            <person name="Schwitalla J."/>
            <person name="Martin K."/>
            <person name="De Beer W."/>
            <person name="Kaster A.-K."/>
            <person name="Vollmers J."/>
            <person name="Poulsen M."/>
            <person name="Beemelmanns C."/>
        </authorList>
    </citation>
    <scope>NUCLEOTIDE SEQUENCE [LARGE SCALE GENOMIC DNA]</scope>
    <source>
        <strain evidence="4 5">RB20</strain>
    </source>
</reference>
<accession>A0A7K0CZT8</accession>
<protein>
    <submittedName>
        <fullName evidence="4">Nucleoid-associated protein Lsr2</fullName>
    </submittedName>
</protein>
<proteinExistence type="predicted"/>
<name>A0A7K0CZT8_9NOCA</name>
<dbReference type="Gene3D" id="4.10.320.10">
    <property type="entry name" value="E3-binding domain"/>
    <property type="match status" value="1"/>
</dbReference>
<sequence length="115" mass="12906">MAKKTLVETYDDVTGERIDTRLVPTPTISFAIDGIEYEIDLGVKNRDELYAAFEPYVRAARKVGGRRRSSAAAPSGLSKVEIMKIRDWAQTEGREVSARGRLSKELVEAYRKQNA</sequence>
<feature type="domain" description="Lsr2 DNA-binding" evidence="3">
    <location>
        <begin position="84"/>
        <end position="112"/>
    </location>
</feature>
<evidence type="ECO:0000259" key="3">
    <source>
        <dbReference type="Pfam" id="PF23359"/>
    </source>
</evidence>
<evidence type="ECO:0000256" key="1">
    <source>
        <dbReference type="ARBA" id="ARBA00023125"/>
    </source>
</evidence>
<comment type="caution">
    <text evidence="4">The sequence shown here is derived from an EMBL/GenBank/DDBJ whole genome shotgun (WGS) entry which is preliminary data.</text>
</comment>
<dbReference type="Pfam" id="PF11774">
    <property type="entry name" value="Lsr2"/>
    <property type="match status" value="1"/>
</dbReference>
<dbReference type="RefSeq" id="WP_153409659.1">
    <property type="nucleotide sequence ID" value="NZ_WEGK01000003.1"/>
</dbReference>
<dbReference type="InterPro" id="IPR036625">
    <property type="entry name" value="E3-bd_dom_sf"/>
</dbReference>
<dbReference type="GO" id="GO:0016746">
    <property type="term" value="F:acyltransferase activity"/>
    <property type="evidence" value="ECO:0007669"/>
    <property type="project" value="InterPro"/>
</dbReference>
<dbReference type="EMBL" id="WEGK01000003">
    <property type="protein sequence ID" value="MQY18941.1"/>
    <property type="molecule type" value="Genomic_DNA"/>
</dbReference>
<keyword evidence="1" id="KW-0238">DNA-binding</keyword>
<gene>
    <name evidence="4" type="primary">lsr2_3</name>
    <name evidence="4" type="ORF">NRB20_20250</name>
</gene>